<dbReference type="Proteomes" id="UP000503144">
    <property type="component" value="Chromosome"/>
</dbReference>
<evidence type="ECO:0000313" key="10">
    <source>
        <dbReference type="EMBL" id="QJB41404.1"/>
    </source>
</evidence>
<proteinExistence type="inferred from homology"/>
<evidence type="ECO:0000313" key="11">
    <source>
        <dbReference type="Proteomes" id="UP000502421"/>
    </source>
</evidence>
<evidence type="ECO:0000313" key="12">
    <source>
        <dbReference type="Proteomes" id="UP000503144"/>
    </source>
</evidence>
<keyword evidence="6" id="KW-0238">DNA-binding</keyword>
<dbReference type="GO" id="GO:0016829">
    <property type="term" value="F:lyase activity"/>
    <property type="evidence" value="ECO:0007669"/>
    <property type="project" value="UniProtKB-KW"/>
</dbReference>
<reference evidence="9" key="2">
    <citation type="submission" date="2020-09" db="EMBL/GenBank/DDBJ databases">
        <authorList>
            <person name="Kittiwongwattana C."/>
        </authorList>
    </citation>
    <scope>NUCLEOTIDE SEQUENCE</scope>
    <source>
        <strain evidence="9">1310</strain>
    </source>
</reference>
<sequence length="263" mass="29969">MCVDIAFHSDIQITKEAFPGLVIKRTPAYSIEFNEQILGPLFPECSVIVSTDGRQEATTMEWGVFPTWITDRKERDIRRNNQLNLRSEKIFTETASLAHKLRKRRLLIPVNGIYEHRKVNGIKNMVPYFVFYPDGKPFYLPGLYQQASVVDNDGVVTENLSFGLLTTGANTTMAGIHNSGTNKHRMPLFLTEEMAQSWISASLQENEMKEILAYKIPDKDLEYHPVYSIRGGKVRPDGMPKYTLWEWPGLPPLGQDNAQSSLF</sequence>
<keyword evidence="3" id="KW-0227">DNA damage</keyword>
<reference evidence="11" key="1">
    <citation type="submission" date="2020-04" db="EMBL/GenBank/DDBJ databases">
        <authorList>
            <person name="Kittiwongwattana C."/>
        </authorList>
    </citation>
    <scope>NUCLEOTIDE SEQUENCE [LARGE SCALE GENOMIC DNA]</scope>
    <source>
        <strain evidence="10">1303</strain>
        <strain evidence="11">1310</strain>
    </source>
</reference>
<keyword evidence="2 8" id="KW-0645">Protease</keyword>
<evidence type="ECO:0000256" key="2">
    <source>
        <dbReference type="ARBA" id="ARBA00022670"/>
    </source>
</evidence>
<evidence type="ECO:0000256" key="8">
    <source>
        <dbReference type="RuleBase" id="RU364100"/>
    </source>
</evidence>
<keyword evidence="5" id="KW-0190">Covalent protein-DNA linkage</keyword>
<evidence type="ECO:0000256" key="7">
    <source>
        <dbReference type="ARBA" id="ARBA00023239"/>
    </source>
</evidence>
<gene>
    <name evidence="10" type="ORF">HF324_27615</name>
    <name evidence="9" type="ORF">HF329_27755</name>
</gene>
<dbReference type="GO" id="GO:0003697">
    <property type="term" value="F:single-stranded DNA binding"/>
    <property type="evidence" value="ECO:0007669"/>
    <property type="project" value="InterPro"/>
</dbReference>
<dbReference type="Gene3D" id="3.90.1680.10">
    <property type="entry name" value="SOS response associated peptidase-like"/>
    <property type="match status" value="1"/>
</dbReference>
<accession>A0AAE7D9Y0</accession>
<name>A0AAE7D9Y0_9BACT</name>
<dbReference type="Proteomes" id="UP000502421">
    <property type="component" value="Chromosome"/>
</dbReference>
<dbReference type="EMBL" id="CP051204">
    <property type="protein sequence ID" value="QJB41404.1"/>
    <property type="molecule type" value="Genomic_DNA"/>
</dbReference>
<protein>
    <recommendedName>
        <fullName evidence="8">Abasic site processing protein</fullName>
        <ecNumber evidence="8">3.4.-.-</ecNumber>
    </recommendedName>
</protein>
<evidence type="ECO:0000256" key="4">
    <source>
        <dbReference type="ARBA" id="ARBA00022801"/>
    </source>
</evidence>
<organism evidence="9 11">
    <name type="scientific">Chitinophaga oryzae</name>
    <dbReference type="NCBI Taxonomy" id="2725414"/>
    <lineage>
        <taxon>Bacteria</taxon>
        <taxon>Pseudomonadati</taxon>
        <taxon>Bacteroidota</taxon>
        <taxon>Chitinophagia</taxon>
        <taxon>Chitinophagales</taxon>
        <taxon>Chitinophagaceae</taxon>
        <taxon>Chitinophaga</taxon>
    </lineage>
</organism>
<keyword evidence="12" id="KW-1185">Reference proteome</keyword>
<dbReference type="EC" id="3.4.-.-" evidence="8"/>
<dbReference type="EMBL" id="CP051205">
    <property type="protein sequence ID" value="QJB34893.1"/>
    <property type="molecule type" value="Genomic_DNA"/>
</dbReference>
<dbReference type="InterPro" id="IPR036590">
    <property type="entry name" value="SRAP-like"/>
</dbReference>
<dbReference type="RefSeq" id="WP_168809408.1">
    <property type="nucleotide sequence ID" value="NZ_CP051204.2"/>
</dbReference>
<dbReference type="Pfam" id="PF02586">
    <property type="entry name" value="SRAP"/>
    <property type="match status" value="1"/>
</dbReference>
<evidence type="ECO:0000256" key="1">
    <source>
        <dbReference type="ARBA" id="ARBA00008136"/>
    </source>
</evidence>
<dbReference type="GO" id="GO:0106300">
    <property type="term" value="P:protein-DNA covalent cross-linking repair"/>
    <property type="evidence" value="ECO:0007669"/>
    <property type="project" value="InterPro"/>
</dbReference>
<evidence type="ECO:0000256" key="3">
    <source>
        <dbReference type="ARBA" id="ARBA00022763"/>
    </source>
</evidence>
<dbReference type="PANTHER" id="PTHR13604">
    <property type="entry name" value="DC12-RELATED"/>
    <property type="match status" value="1"/>
</dbReference>
<evidence type="ECO:0000256" key="6">
    <source>
        <dbReference type="ARBA" id="ARBA00023125"/>
    </source>
</evidence>
<dbReference type="KEGG" id="coy:HF329_27755"/>
<dbReference type="GO" id="GO:0006508">
    <property type="term" value="P:proteolysis"/>
    <property type="evidence" value="ECO:0007669"/>
    <property type="project" value="UniProtKB-KW"/>
</dbReference>
<dbReference type="InterPro" id="IPR003738">
    <property type="entry name" value="SRAP"/>
</dbReference>
<dbReference type="PANTHER" id="PTHR13604:SF0">
    <property type="entry name" value="ABASIC SITE PROCESSING PROTEIN HMCES"/>
    <property type="match status" value="1"/>
</dbReference>
<evidence type="ECO:0000313" key="9">
    <source>
        <dbReference type="EMBL" id="QJB34893.1"/>
    </source>
</evidence>
<keyword evidence="7" id="KW-0456">Lyase</keyword>
<dbReference type="SUPFAM" id="SSF143081">
    <property type="entry name" value="BB1717-like"/>
    <property type="match status" value="1"/>
</dbReference>
<keyword evidence="4 8" id="KW-0378">Hydrolase</keyword>
<dbReference type="AlphaFoldDB" id="A0AAE7D9Y0"/>
<dbReference type="GO" id="GO:0008233">
    <property type="term" value="F:peptidase activity"/>
    <property type="evidence" value="ECO:0007669"/>
    <property type="project" value="UniProtKB-KW"/>
</dbReference>
<evidence type="ECO:0000256" key="5">
    <source>
        <dbReference type="ARBA" id="ARBA00023124"/>
    </source>
</evidence>
<comment type="similarity">
    <text evidence="1 8">Belongs to the SOS response-associated peptidase family.</text>
</comment>